<dbReference type="Gene3D" id="1.10.443.10">
    <property type="entry name" value="Intergrase catalytic core"/>
    <property type="match status" value="1"/>
</dbReference>
<name>A0A2Z2NU05_9GAMM</name>
<dbReference type="Pfam" id="PF00589">
    <property type="entry name" value="Phage_integrase"/>
    <property type="match status" value="1"/>
</dbReference>
<keyword evidence="2" id="KW-0233">DNA recombination</keyword>
<dbReference type="RefSeq" id="WP_088918687.1">
    <property type="nucleotide sequence ID" value="NZ_CP018632.1"/>
</dbReference>
<proteinExistence type="predicted"/>
<dbReference type="GO" id="GO:0003677">
    <property type="term" value="F:DNA binding"/>
    <property type="evidence" value="ECO:0007669"/>
    <property type="project" value="InterPro"/>
</dbReference>
<feature type="domain" description="Tyr recombinase" evidence="3">
    <location>
        <begin position="5"/>
        <end position="256"/>
    </location>
</feature>
<keyword evidence="5" id="KW-1185">Reference proteome</keyword>
<evidence type="ECO:0000313" key="4">
    <source>
        <dbReference type="EMBL" id="ASJ73521.1"/>
    </source>
</evidence>
<evidence type="ECO:0000256" key="2">
    <source>
        <dbReference type="ARBA" id="ARBA00023172"/>
    </source>
</evidence>
<dbReference type="EMBL" id="CP018632">
    <property type="protein sequence ID" value="ASJ73521.1"/>
    <property type="molecule type" value="Genomic_DNA"/>
</dbReference>
<evidence type="ECO:0000259" key="3">
    <source>
        <dbReference type="PROSITE" id="PS51898"/>
    </source>
</evidence>
<dbReference type="InterPro" id="IPR013762">
    <property type="entry name" value="Integrase-like_cat_sf"/>
</dbReference>
<reference evidence="4 5" key="1">
    <citation type="submission" date="2016-12" db="EMBL/GenBank/DDBJ databases">
        <authorList>
            <person name="Song W.-J."/>
            <person name="Kurnit D.M."/>
        </authorList>
    </citation>
    <scope>NUCLEOTIDE SEQUENCE [LARGE SCALE GENOMIC DNA]</scope>
    <source>
        <strain evidence="4 5">IMCC3135</strain>
    </source>
</reference>
<evidence type="ECO:0000256" key="1">
    <source>
        <dbReference type="ARBA" id="ARBA00022908"/>
    </source>
</evidence>
<keyword evidence="1" id="KW-0229">DNA integration</keyword>
<evidence type="ECO:0000313" key="5">
    <source>
        <dbReference type="Proteomes" id="UP000250079"/>
    </source>
</evidence>
<dbReference type="PROSITE" id="PS51898">
    <property type="entry name" value="TYR_RECOMBINASE"/>
    <property type="match status" value="1"/>
</dbReference>
<dbReference type="GO" id="GO:0015074">
    <property type="term" value="P:DNA integration"/>
    <property type="evidence" value="ECO:0007669"/>
    <property type="project" value="UniProtKB-KW"/>
</dbReference>
<dbReference type="CDD" id="cd00397">
    <property type="entry name" value="DNA_BRE_C"/>
    <property type="match status" value="1"/>
</dbReference>
<dbReference type="GO" id="GO:0006310">
    <property type="term" value="P:DNA recombination"/>
    <property type="evidence" value="ECO:0007669"/>
    <property type="project" value="UniProtKB-KW"/>
</dbReference>
<dbReference type="KEGG" id="gai:IMCC3135_17195"/>
<dbReference type="InterPro" id="IPR011010">
    <property type="entry name" value="DNA_brk_join_enz"/>
</dbReference>
<dbReference type="InterPro" id="IPR002104">
    <property type="entry name" value="Integrase_catalytic"/>
</dbReference>
<organism evidence="4 5">
    <name type="scientific">Granulosicoccus antarcticus IMCC3135</name>
    <dbReference type="NCBI Taxonomy" id="1192854"/>
    <lineage>
        <taxon>Bacteria</taxon>
        <taxon>Pseudomonadati</taxon>
        <taxon>Pseudomonadota</taxon>
        <taxon>Gammaproteobacteria</taxon>
        <taxon>Chromatiales</taxon>
        <taxon>Granulosicoccaceae</taxon>
        <taxon>Granulosicoccus</taxon>
    </lineage>
</organism>
<dbReference type="SUPFAM" id="SSF56349">
    <property type="entry name" value="DNA breaking-rejoining enzymes"/>
    <property type="match status" value="1"/>
</dbReference>
<sequence>MAKNGQAKVLSNDELSAVLDEIEHHRYPAKNALIIQISFKLGLRAQEMALLRIREVAALSDEFARGYKIKDVLVLPKSFTKGARAMAAVGNKTNERTSVRFTVAEFDRLVAQIAKDARRRETLTAADYYPPMKKPGGLTRELPLADSALLEAISRYLDERMALKKPLRPNDPLLLSQKGGFYSPNTLQDHMATMLREWSGIDRASSHSGRRTLATNLLHDQGEHLETVQKVLGHKSAATTTIYQDVTEQEVRQVLKKAGESYDL</sequence>
<dbReference type="OrthoDB" id="305957at2"/>
<dbReference type="AlphaFoldDB" id="A0A2Z2NU05"/>
<accession>A0A2Z2NU05</accession>
<dbReference type="PANTHER" id="PTHR30349">
    <property type="entry name" value="PHAGE INTEGRASE-RELATED"/>
    <property type="match status" value="1"/>
</dbReference>
<gene>
    <name evidence="4" type="primary">xerC_9</name>
    <name evidence="4" type="ORF">IMCC3135_17195</name>
</gene>
<dbReference type="Proteomes" id="UP000250079">
    <property type="component" value="Chromosome"/>
</dbReference>
<protein>
    <submittedName>
        <fullName evidence="4">Tyrosine recombinase XerC</fullName>
    </submittedName>
</protein>
<dbReference type="InterPro" id="IPR050090">
    <property type="entry name" value="Tyrosine_recombinase_XerCD"/>
</dbReference>